<evidence type="ECO:0000256" key="5">
    <source>
        <dbReference type="ARBA" id="ARBA00022749"/>
    </source>
</evidence>
<gene>
    <name evidence="9 12" type="primary">guaA</name>
    <name evidence="12" type="ORF">ATZ36_02785</name>
</gene>
<accession>A0A1E5ILU1</accession>
<feature type="active site" evidence="9">
    <location>
        <position position="168"/>
    </location>
</feature>
<comment type="function">
    <text evidence="1 9">Catalyzes the synthesis of GMP from XMP.</text>
</comment>
<dbReference type="SUPFAM" id="SSF52402">
    <property type="entry name" value="Adenine nucleotide alpha hydrolases-like"/>
    <property type="match status" value="1"/>
</dbReference>
<dbReference type="HAMAP" id="MF_00344">
    <property type="entry name" value="GMP_synthase"/>
    <property type="match status" value="1"/>
</dbReference>
<dbReference type="Gene3D" id="3.40.50.620">
    <property type="entry name" value="HUPs"/>
    <property type="match status" value="1"/>
</dbReference>
<feature type="active site" evidence="9">
    <location>
        <position position="166"/>
    </location>
</feature>
<dbReference type="CDD" id="cd01997">
    <property type="entry name" value="GMP_synthase_C"/>
    <property type="match status" value="1"/>
</dbReference>
<dbReference type="InterPro" id="IPR022955">
    <property type="entry name" value="GMP_synthase"/>
</dbReference>
<evidence type="ECO:0000256" key="7">
    <source>
        <dbReference type="ARBA" id="ARBA00022840"/>
    </source>
</evidence>
<evidence type="ECO:0000313" key="13">
    <source>
        <dbReference type="Proteomes" id="UP000095237"/>
    </source>
</evidence>
<keyword evidence="8 9" id="KW-0315">Glutamine amidotransferase</keyword>
<dbReference type="GO" id="GO:0003921">
    <property type="term" value="F:GMP synthase activity"/>
    <property type="evidence" value="ECO:0007669"/>
    <property type="project" value="InterPro"/>
</dbReference>
<dbReference type="EC" id="6.3.5.2" evidence="9"/>
<dbReference type="PROSITE" id="PS51553">
    <property type="entry name" value="GMPS_ATP_PPASE"/>
    <property type="match status" value="1"/>
</dbReference>
<evidence type="ECO:0000256" key="10">
    <source>
        <dbReference type="PROSITE-ProRule" id="PRU00886"/>
    </source>
</evidence>
<proteinExistence type="inferred from homology"/>
<dbReference type="PANTHER" id="PTHR11922:SF2">
    <property type="entry name" value="GMP SYNTHASE [GLUTAMINE-HYDROLYZING]"/>
    <property type="match status" value="1"/>
</dbReference>
<comment type="subunit">
    <text evidence="9">Homodimer.</text>
</comment>
<dbReference type="InterPro" id="IPR001674">
    <property type="entry name" value="GMP_synth_C"/>
</dbReference>
<dbReference type="Pfam" id="PF00117">
    <property type="entry name" value="GATase"/>
    <property type="match status" value="1"/>
</dbReference>
<dbReference type="PRINTS" id="PR00096">
    <property type="entry name" value="GATASE"/>
</dbReference>
<dbReference type="InterPro" id="IPR004739">
    <property type="entry name" value="GMP_synth_GATase"/>
</dbReference>
<dbReference type="NCBIfam" id="TIGR00888">
    <property type="entry name" value="guaA_Nterm"/>
    <property type="match status" value="1"/>
</dbReference>
<dbReference type="NCBIfam" id="NF000848">
    <property type="entry name" value="PRK00074.1"/>
    <property type="match status" value="1"/>
</dbReference>
<evidence type="ECO:0000256" key="9">
    <source>
        <dbReference type="HAMAP-Rule" id="MF_00344"/>
    </source>
</evidence>
<reference evidence="12 13" key="1">
    <citation type="submission" date="2015-11" db="EMBL/GenBank/DDBJ databases">
        <title>Evidence for parallel genomic evolution in an endosymbiosis of termite gut flagellates.</title>
        <authorList>
            <person name="Zheng H."/>
        </authorList>
    </citation>
    <scope>NUCLEOTIDE SEQUENCE [LARGE SCALE GENOMIC DNA]</scope>
    <source>
        <strain evidence="12 13">CET450</strain>
    </source>
</reference>
<dbReference type="EMBL" id="LNVX01000216">
    <property type="protein sequence ID" value="OEG71450.1"/>
    <property type="molecule type" value="Genomic_DNA"/>
</dbReference>
<dbReference type="InterPro" id="IPR022310">
    <property type="entry name" value="NAD/GMP_synthase"/>
</dbReference>
<keyword evidence="7 9" id="KW-0067">ATP-binding</keyword>
<evidence type="ECO:0000256" key="6">
    <source>
        <dbReference type="ARBA" id="ARBA00022755"/>
    </source>
</evidence>
<dbReference type="Pfam" id="PF00958">
    <property type="entry name" value="GMP_synt_C"/>
    <property type="match status" value="1"/>
</dbReference>
<dbReference type="PANTHER" id="PTHR11922">
    <property type="entry name" value="GMP SYNTHASE-RELATED"/>
    <property type="match status" value="1"/>
</dbReference>
<keyword evidence="6 9" id="KW-0658">Purine biosynthesis</keyword>
<dbReference type="UniPathway" id="UPA00189">
    <property type="reaction ID" value="UER00296"/>
</dbReference>
<dbReference type="CDD" id="cd01742">
    <property type="entry name" value="GATase1_GMP_Synthase"/>
    <property type="match status" value="1"/>
</dbReference>
<feature type="binding site" evidence="10">
    <location>
        <begin position="220"/>
        <end position="226"/>
    </location>
    <ligand>
        <name>ATP</name>
        <dbReference type="ChEBI" id="CHEBI:30616"/>
    </ligand>
</feature>
<dbReference type="Gene3D" id="3.30.300.10">
    <property type="match status" value="1"/>
</dbReference>
<evidence type="ECO:0000256" key="8">
    <source>
        <dbReference type="ARBA" id="ARBA00022962"/>
    </source>
</evidence>
<evidence type="ECO:0000259" key="11">
    <source>
        <dbReference type="PROSITE" id="PS51553"/>
    </source>
</evidence>
<dbReference type="NCBIfam" id="TIGR00884">
    <property type="entry name" value="guaA_Cterm"/>
    <property type="match status" value="1"/>
</dbReference>
<comment type="caution">
    <text evidence="12">The sequence shown here is derived from an EMBL/GenBank/DDBJ whole genome shotgun (WGS) entry which is preliminary data.</text>
</comment>
<organism evidence="12 13">
    <name type="scientific">Endomicrobium trichonymphae</name>
    <dbReference type="NCBI Taxonomy" id="1408204"/>
    <lineage>
        <taxon>Bacteria</taxon>
        <taxon>Pseudomonadati</taxon>
        <taxon>Elusimicrobiota</taxon>
        <taxon>Endomicrobiia</taxon>
        <taxon>Endomicrobiales</taxon>
        <taxon>Endomicrobiaceae</taxon>
        <taxon>Candidatus Endomicrobiellum</taxon>
    </lineage>
</organism>
<dbReference type="PROSITE" id="PS51273">
    <property type="entry name" value="GATASE_TYPE_1"/>
    <property type="match status" value="1"/>
</dbReference>
<evidence type="ECO:0000256" key="4">
    <source>
        <dbReference type="ARBA" id="ARBA00022741"/>
    </source>
</evidence>
<dbReference type="InterPro" id="IPR017926">
    <property type="entry name" value="GATASE"/>
</dbReference>
<dbReference type="GO" id="GO:0005524">
    <property type="term" value="F:ATP binding"/>
    <property type="evidence" value="ECO:0007669"/>
    <property type="project" value="UniProtKB-UniRule"/>
</dbReference>
<name>A0A1E5ILU1_ENDTX</name>
<dbReference type="InterPro" id="IPR025777">
    <property type="entry name" value="GMPS_ATP_PPase_dom"/>
</dbReference>
<feature type="active site" description="Nucleophile" evidence="9">
    <location>
        <position position="79"/>
    </location>
</feature>
<dbReference type="SUPFAM" id="SSF52317">
    <property type="entry name" value="Class I glutamine amidotransferase-like"/>
    <property type="match status" value="1"/>
</dbReference>
<keyword evidence="13" id="KW-1185">Reference proteome</keyword>
<dbReference type="Pfam" id="PF02540">
    <property type="entry name" value="NAD_synthase"/>
    <property type="match status" value="1"/>
</dbReference>
<sequence length="509" mass="56981">MILILDFGSQYTQLIARRIREEKVYCELYPGNKPIKSFSGLKDLKGLILSGGYESVYSKDAPWPDPEIWELGVPIFGICYGMQLIAERLGGKVAPSKRREFGLASVNVECNSSLFNGLSSEETLWMSHGDKLSKIPKGFEITAKSDNSPYAAIENTAKNIYGVQFHPEVKHSVNGRTILKNFIFKICGSKRDWTMKSYIVDEVKRIYERVGKSKVLCALSGGVDSSVAAVMLYKAIGKQLICIYVDHGLQRLGETERVREVFGRMFGKNLIIVAAKKIFLSKLKGITDPEQKRKIIGHTFIEVFEGEAKKLKGIDFLLQGTIYPDVIESVSIKGAKSPIKSHHNVGGLPEKMKMKLVEPLRFLFKDEVRILGKELGIPSEIIDRQPFPGPGLAVRTLGEITKEKLNILKEADNIVMEEIKKAGLYEKIWQSFAVILPVKTVGVMGDARTYEYVIAIRAVNSEDAMTADWVKLPYELLGKISSRIINEVKGANRVVYDISNKPPATIEWE</sequence>
<evidence type="ECO:0000256" key="3">
    <source>
        <dbReference type="ARBA" id="ARBA00022598"/>
    </source>
</evidence>
<keyword evidence="5 9" id="KW-0332">GMP biosynthesis</keyword>
<dbReference type="Proteomes" id="UP000095237">
    <property type="component" value="Unassembled WGS sequence"/>
</dbReference>
<dbReference type="FunFam" id="3.40.50.880:FF:000001">
    <property type="entry name" value="GMP synthase [glutamine-hydrolyzing]"/>
    <property type="match status" value="1"/>
</dbReference>
<keyword evidence="4 9" id="KW-0547">Nucleotide-binding</keyword>
<dbReference type="Gene3D" id="3.40.50.880">
    <property type="match status" value="1"/>
</dbReference>
<evidence type="ECO:0000313" key="12">
    <source>
        <dbReference type="EMBL" id="OEG71450.1"/>
    </source>
</evidence>
<evidence type="ECO:0000256" key="2">
    <source>
        <dbReference type="ARBA" id="ARBA00005153"/>
    </source>
</evidence>
<dbReference type="GO" id="GO:0005829">
    <property type="term" value="C:cytosol"/>
    <property type="evidence" value="ECO:0007669"/>
    <property type="project" value="TreeGrafter"/>
</dbReference>
<comment type="pathway">
    <text evidence="2 9">Purine metabolism; GMP biosynthesis; GMP from XMP (L-Gln route): step 1/1.</text>
</comment>
<protein>
    <recommendedName>
        <fullName evidence="9">GMP synthase [glutamine-hydrolyzing]</fullName>
        <ecNumber evidence="9">6.3.5.2</ecNumber>
    </recommendedName>
    <alternativeName>
        <fullName evidence="9">GMP synthetase</fullName>
    </alternativeName>
    <alternativeName>
        <fullName evidence="9">Glutamine amidotransferase</fullName>
    </alternativeName>
</protein>
<comment type="catalytic activity">
    <reaction evidence="9">
        <text>XMP + L-glutamine + ATP + H2O = GMP + L-glutamate + AMP + diphosphate + 2 H(+)</text>
        <dbReference type="Rhea" id="RHEA:11680"/>
        <dbReference type="ChEBI" id="CHEBI:15377"/>
        <dbReference type="ChEBI" id="CHEBI:15378"/>
        <dbReference type="ChEBI" id="CHEBI:29985"/>
        <dbReference type="ChEBI" id="CHEBI:30616"/>
        <dbReference type="ChEBI" id="CHEBI:33019"/>
        <dbReference type="ChEBI" id="CHEBI:57464"/>
        <dbReference type="ChEBI" id="CHEBI:58115"/>
        <dbReference type="ChEBI" id="CHEBI:58359"/>
        <dbReference type="ChEBI" id="CHEBI:456215"/>
        <dbReference type="EC" id="6.3.5.2"/>
    </reaction>
</comment>
<feature type="domain" description="GMPS ATP-PPase" evidence="11">
    <location>
        <begin position="193"/>
        <end position="384"/>
    </location>
</feature>
<dbReference type="InterPro" id="IPR029062">
    <property type="entry name" value="Class_I_gatase-like"/>
</dbReference>
<dbReference type="FunFam" id="3.40.50.620:FF:000001">
    <property type="entry name" value="GMP synthase [glutamine-hydrolyzing]"/>
    <property type="match status" value="1"/>
</dbReference>
<dbReference type="FunFam" id="3.30.300.10:FF:000002">
    <property type="entry name" value="GMP synthase [glutamine-hydrolyzing]"/>
    <property type="match status" value="1"/>
</dbReference>
<dbReference type="AlphaFoldDB" id="A0A1E5ILU1"/>
<evidence type="ECO:0000256" key="1">
    <source>
        <dbReference type="ARBA" id="ARBA00002332"/>
    </source>
</evidence>
<keyword evidence="3 9" id="KW-0436">Ligase</keyword>
<dbReference type="SUPFAM" id="SSF54810">
    <property type="entry name" value="GMP synthetase C-terminal dimerisation domain"/>
    <property type="match status" value="1"/>
</dbReference>
<dbReference type="InterPro" id="IPR014729">
    <property type="entry name" value="Rossmann-like_a/b/a_fold"/>
</dbReference>